<feature type="chain" id="PRO_5035606128" evidence="1">
    <location>
        <begin position="19"/>
        <end position="202"/>
    </location>
</feature>
<proteinExistence type="predicted"/>
<sequence length="202" mass="22986">MFRCKLFLVLLFITNGLSKPMENPPNRCCFPKRSSAKLVATADMLSSDGTLITTFIEHEEVRDLENGLLATRGPTNTSIVGLHDHFHRIFDFKNRLFYSISADGKSCLKHHLPDSPKNCIEESENYVNTSIYNYNGKEVLADTWTKYNYGLLSYRTVSRDSCLLLESKYIPSNSELSGTLITYNYAEDIDRSIFEIPSECLS</sequence>
<evidence type="ECO:0000313" key="3">
    <source>
        <dbReference type="EMBL" id="CAF1455639.1"/>
    </source>
</evidence>
<feature type="signal peptide" evidence="1">
    <location>
        <begin position="1"/>
        <end position="18"/>
    </location>
</feature>
<organism evidence="2 4">
    <name type="scientific">Adineta ricciae</name>
    <name type="common">Rotifer</name>
    <dbReference type="NCBI Taxonomy" id="249248"/>
    <lineage>
        <taxon>Eukaryota</taxon>
        <taxon>Metazoa</taxon>
        <taxon>Spiralia</taxon>
        <taxon>Gnathifera</taxon>
        <taxon>Rotifera</taxon>
        <taxon>Eurotatoria</taxon>
        <taxon>Bdelloidea</taxon>
        <taxon>Adinetida</taxon>
        <taxon>Adinetidae</taxon>
        <taxon>Adineta</taxon>
    </lineage>
</organism>
<dbReference type="EMBL" id="CAJNOR010003157">
    <property type="protein sequence ID" value="CAF1383495.1"/>
    <property type="molecule type" value="Genomic_DNA"/>
</dbReference>
<evidence type="ECO:0000313" key="4">
    <source>
        <dbReference type="Proteomes" id="UP000663828"/>
    </source>
</evidence>
<dbReference type="PANTHER" id="PTHR10697">
    <property type="entry name" value="MAMMALIAN EPENDYMIN-RELATED PROTEIN 1"/>
    <property type="match status" value="1"/>
</dbReference>
<reference evidence="2" key="1">
    <citation type="submission" date="2021-02" db="EMBL/GenBank/DDBJ databases">
        <authorList>
            <person name="Nowell W R."/>
        </authorList>
    </citation>
    <scope>NUCLEOTIDE SEQUENCE</scope>
</reference>
<evidence type="ECO:0000256" key="1">
    <source>
        <dbReference type="SAM" id="SignalP"/>
    </source>
</evidence>
<comment type="caution">
    <text evidence="2">The sequence shown here is derived from an EMBL/GenBank/DDBJ whole genome shotgun (WGS) entry which is preliminary data.</text>
</comment>
<dbReference type="GO" id="GO:0005509">
    <property type="term" value="F:calcium ion binding"/>
    <property type="evidence" value="ECO:0007669"/>
    <property type="project" value="InterPro"/>
</dbReference>
<protein>
    <submittedName>
        <fullName evidence="2">Uncharacterized protein</fullName>
    </submittedName>
</protein>
<dbReference type="Proteomes" id="UP000663828">
    <property type="component" value="Unassembled WGS sequence"/>
</dbReference>
<dbReference type="PANTHER" id="PTHR10697:SF13">
    <property type="entry name" value="RICIN B LECTIN DOMAIN-CONTAINING PROTEIN"/>
    <property type="match status" value="1"/>
</dbReference>
<dbReference type="EMBL" id="CAJNOJ010000458">
    <property type="protein sequence ID" value="CAF1455639.1"/>
    <property type="molecule type" value="Genomic_DNA"/>
</dbReference>
<keyword evidence="1" id="KW-0732">Signal</keyword>
<gene>
    <name evidence="3" type="ORF">EDS130_LOCUS39812</name>
    <name evidence="2" type="ORF">XAT740_LOCUS33205</name>
</gene>
<keyword evidence="4" id="KW-1185">Reference proteome</keyword>
<evidence type="ECO:0000313" key="2">
    <source>
        <dbReference type="EMBL" id="CAF1383495.1"/>
    </source>
</evidence>
<dbReference type="GO" id="GO:0007160">
    <property type="term" value="P:cell-matrix adhesion"/>
    <property type="evidence" value="ECO:0007669"/>
    <property type="project" value="InterPro"/>
</dbReference>
<dbReference type="Proteomes" id="UP000663852">
    <property type="component" value="Unassembled WGS sequence"/>
</dbReference>
<dbReference type="AlphaFoldDB" id="A0A815JSZ8"/>
<dbReference type="GO" id="GO:0005576">
    <property type="term" value="C:extracellular region"/>
    <property type="evidence" value="ECO:0007669"/>
    <property type="project" value="InterPro"/>
</dbReference>
<accession>A0A815JSZ8</accession>
<dbReference type="InterPro" id="IPR001299">
    <property type="entry name" value="Ependymin"/>
</dbReference>
<dbReference type="GO" id="GO:0005764">
    <property type="term" value="C:lysosome"/>
    <property type="evidence" value="ECO:0007669"/>
    <property type="project" value="TreeGrafter"/>
</dbReference>
<name>A0A815JSZ8_ADIRI</name>